<feature type="binding site" evidence="7">
    <location>
        <position position="76"/>
    </location>
    <ligand>
        <name>substrate</name>
    </ligand>
</feature>
<dbReference type="SUPFAM" id="SSF52972">
    <property type="entry name" value="ITPase-like"/>
    <property type="match status" value="1"/>
</dbReference>
<protein>
    <recommendedName>
        <fullName evidence="7">dITP/XTP pyrophosphatase</fullName>
        <ecNumber evidence="7">3.6.1.66</ecNumber>
    </recommendedName>
    <alternativeName>
        <fullName evidence="7">Non-canonical purine NTP pyrophosphatase</fullName>
    </alternativeName>
    <alternativeName>
        <fullName evidence="7">Non-standard purine NTP pyrophosphatase</fullName>
    </alternativeName>
    <alternativeName>
        <fullName evidence="7">Nucleoside-triphosphate diphosphatase</fullName>
    </alternativeName>
    <alternativeName>
        <fullName evidence="7">Nucleoside-triphosphate pyrophosphatase</fullName>
        <shortName evidence="7">NTPase</shortName>
    </alternativeName>
</protein>
<dbReference type="HAMAP" id="MF_01405">
    <property type="entry name" value="Non_canon_purine_NTPase"/>
    <property type="match status" value="1"/>
</dbReference>
<comment type="catalytic activity">
    <reaction evidence="7">
        <text>XTP + H2O = XMP + diphosphate + H(+)</text>
        <dbReference type="Rhea" id="RHEA:28610"/>
        <dbReference type="ChEBI" id="CHEBI:15377"/>
        <dbReference type="ChEBI" id="CHEBI:15378"/>
        <dbReference type="ChEBI" id="CHEBI:33019"/>
        <dbReference type="ChEBI" id="CHEBI:57464"/>
        <dbReference type="ChEBI" id="CHEBI:61314"/>
        <dbReference type="EC" id="3.6.1.66"/>
    </reaction>
</comment>
<comment type="subunit">
    <text evidence="7">Homodimer.</text>
</comment>
<keyword evidence="5 7" id="KW-0460">Magnesium</keyword>
<dbReference type="InterPro" id="IPR020922">
    <property type="entry name" value="dITP/XTP_pyrophosphatase"/>
</dbReference>
<sequence length="203" mass="22443">MRIIIASNNKHKVEEIKDMMAPLGFEVLSMKDAGIVMEVDEDQDSFRGNALKKATELFESLSLHDRKDTYVLSDDSGLSVDILHGAPGVYSARYSGEGATDAKNNEKLLKELSGVMWDERTARFICAMAFIGEEKEIIVQGETPGIITFELKGEGGFGYDPMFYSLELNKTFGESAPEEKNAISHRGKALALLVRELSLEEGE</sequence>
<evidence type="ECO:0000256" key="6">
    <source>
        <dbReference type="ARBA" id="ARBA00023080"/>
    </source>
</evidence>
<comment type="catalytic activity">
    <reaction evidence="7">
        <text>dITP + H2O = dIMP + diphosphate + H(+)</text>
        <dbReference type="Rhea" id="RHEA:28342"/>
        <dbReference type="ChEBI" id="CHEBI:15377"/>
        <dbReference type="ChEBI" id="CHEBI:15378"/>
        <dbReference type="ChEBI" id="CHEBI:33019"/>
        <dbReference type="ChEBI" id="CHEBI:61194"/>
        <dbReference type="ChEBI" id="CHEBI:61382"/>
        <dbReference type="EC" id="3.6.1.66"/>
    </reaction>
</comment>
<comment type="similarity">
    <text evidence="1 7 8">Belongs to the HAM1 NTPase family.</text>
</comment>
<dbReference type="InterPro" id="IPR002637">
    <property type="entry name" value="RdgB/HAM1"/>
</dbReference>
<keyword evidence="6 7" id="KW-0546">Nucleotide metabolism</keyword>
<name>A0ABS4G6N5_9CLOT</name>
<dbReference type="PANTHER" id="PTHR11067">
    <property type="entry name" value="INOSINE TRIPHOSPHATE PYROPHOSPHATASE/HAM1 PROTEIN"/>
    <property type="match status" value="1"/>
</dbReference>
<feature type="binding site" evidence="7">
    <location>
        <begin position="185"/>
        <end position="186"/>
    </location>
    <ligand>
        <name>substrate</name>
    </ligand>
</feature>
<comment type="function">
    <text evidence="7">Pyrophosphatase that catalyzes the hydrolysis of nucleoside triphosphates to their monophosphate derivatives, with a high preference for the non-canonical purine nucleotides XTP (xanthosine triphosphate), dITP (deoxyinosine triphosphate) and ITP. Seems to function as a house-cleaning enzyme that removes non-canonical purine nucleotides from the nucleotide pool, thus preventing their incorporation into DNA/RNA and avoiding chromosomal lesions.</text>
</comment>
<comment type="catalytic activity">
    <reaction evidence="7">
        <text>ITP + H2O = IMP + diphosphate + H(+)</text>
        <dbReference type="Rhea" id="RHEA:29399"/>
        <dbReference type="ChEBI" id="CHEBI:15377"/>
        <dbReference type="ChEBI" id="CHEBI:15378"/>
        <dbReference type="ChEBI" id="CHEBI:33019"/>
        <dbReference type="ChEBI" id="CHEBI:58053"/>
        <dbReference type="ChEBI" id="CHEBI:61402"/>
        <dbReference type="EC" id="3.6.1.66"/>
    </reaction>
</comment>
<dbReference type="Proteomes" id="UP001519271">
    <property type="component" value="Unassembled WGS sequence"/>
</dbReference>
<dbReference type="CDD" id="cd00515">
    <property type="entry name" value="HAM1"/>
    <property type="match status" value="1"/>
</dbReference>
<dbReference type="InterPro" id="IPR029001">
    <property type="entry name" value="ITPase-like_fam"/>
</dbReference>
<dbReference type="NCBIfam" id="TIGR00042">
    <property type="entry name" value="RdgB/HAM1 family non-canonical purine NTP pyrophosphatase"/>
    <property type="match status" value="1"/>
</dbReference>
<evidence type="ECO:0000256" key="8">
    <source>
        <dbReference type="RuleBase" id="RU003781"/>
    </source>
</evidence>
<dbReference type="Gene3D" id="3.90.950.10">
    <property type="match status" value="1"/>
</dbReference>
<feature type="binding site" evidence="7">
    <location>
        <begin position="7"/>
        <end position="12"/>
    </location>
    <ligand>
        <name>substrate</name>
    </ligand>
</feature>
<keyword evidence="10" id="KW-1185">Reference proteome</keyword>
<dbReference type="PANTHER" id="PTHR11067:SF9">
    <property type="entry name" value="INOSINE TRIPHOSPHATE PYROPHOSPHATASE"/>
    <property type="match status" value="1"/>
</dbReference>
<evidence type="ECO:0000256" key="4">
    <source>
        <dbReference type="ARBA" id="ARBA00022801"/>
    </source>
</evidence>
<keyword evidence="2 7" id="KW-0479">Metal-binding</keyword>
<dbReference type="EC" id="3.6.1.66" evidence="7"/>
<proteinExistence type="inferred from homology"/>
<organism evidence="9 10">
    <name type="scientific">Youngiibacter multivorans</name>
    <dbReference type="NCBI Taxonomy" id="937251"/>
    <lineage>
        <taxon>Bacteria</taxon>
        <taxon>Bacillati</taxon>
        <taxon>Bacillota</taxon>
        <taxon>Clostridia</taxon>
        <taxon>Eubacteriales</taxon>
        <taxon>Clostridiaceae</taxon>
        <taxon>Youngiibacter</taxon>
    </lineage>
</organism>
<feature type="binding site" evidence="7">
    <location>
        <position position="40"/>
    </location>
    <ligand>
        <name>Mg(2+)</name>
        <dbReference type="ChEBI" id="CHEBI:18420"/>
    </ligand>
</feature>
<evidence type="ECO:0000313" key="10">
    <source>
        <dbReference type="Proteomes" id="UP001519271"/>
    </source>
</evidence>
<comment type="cofactor">
    <cofactor evidence="7">
        <name>Mg(2+)</name>
        <dbReference type="ChEBI" id="CHEBI:18420"/>
    </cofactor>
    <text evidence="7">Binds 1 Mg(2+) ion per subunit.</text>
</comment>
<keyword evidence="3 7" id="KW-0547">Nucleotide-binding</keyword>
<dbReference type="Pfam" id="PF01725">
    <property type="entry name" value="Ham1p_like"/>
    <property type="match status" value="1"/>
</dbReference>
<evidence type="ECO:0000256" key="5">
    <source>
        <dbReference type="ARBA" id="ARBA00022842"/>
    </source>
</evidence>
<comment type="caution">
    <text evidence="9">The sequence shown here is derived from an EMBL/GenBank/DDBJ whole genome shotgun (WGS) entry which is preliminary data.</text>
</comment>
<evidence type="ECO:0000256" key="1">
    <source>
        <dbReference type="ARBA" id="ARBA00008023"/>
    </source>
</evidence>
<dbReference type="RefSeq" id="WP_209460366.1">
    <property type="nucleotide sequence ID" value="NZ_JAGGKC010000025.1"/>
</dbReference>
<feature type="binding site" evidence="7">
    <location>
        <position position="75"/>
    </location>
    <ligand>
        <name>Mg(2+)</name>
        <dbReference type="ChEBI" id="CHEBI:18420"/>
    </ligand>
</feature>
<feature type="active site" description="Proton acceptor" evidence="7">
    <location>
        <position position="75"/>
    </location>
</feature>
<evidence type="ECO:0000256" key="7">
    <source>
        <dbReference type="HAMAP-Rule" id="MF_01405"/>
    </source>
</evidence>
<gene>
    <name evidence="9" type="ORF">J2Z34_002684</name>
</gene>
<keyword evidence="4 7" id="KW-0378">Hydrolase</keyword>
<reference evidence="9 10" key="1">
    <citation type="submission" date="2021-03" db="EMBL/GenBank/DDBJ databases">
        <title>Genomic Encyclopedia of Type Strains, Phase IV (KMG-IV): sequencing the most valuable type-strain genomes for metagenomic binning, comparative biology and taxonomic classification.</title>
        <authorList>
            <person name="Goeker M."/>
        </authorList>
    </citation>
    <scope>NUCLEOTIDE SEQUENCE [LARGE SCALE GENOMIC DNA]</scope>
    <source>
        <strain evidence="9 10">DSM 6139</strain>
    </source>
</reference>
<evidence type="ECO:0000256" key="3">
    <source>
        <dbReference type="ARBA" id="ARBA00022741"/>
    </source>
</evidence>
<accession>A0ABS4G6N5</accession>
<evidence type="ECO:0000256" key="2">
    <source>
        <dbReference type="ARBA" id="ARBA00022723"/>
    </source>
</evidence>
<feature type="binding site" evidence="7">
    <location>
        <position position="180"/>
    </location>
    <ligand>
        <name>substrate</name>
    </ligand>
</feature>
<dbReference type="GO" id="GO:0036220">
    <property type="term" value="F:ITP diphosphatase activity"/>
    <property type="evidence" value="ECO:0007669"/>
    <property type="project" value="UniProtKB-EC"/>
</dbReference>
<dbReference type="EMBL" id="JAGGKC010000025">
    <property type="protein sequence ID" value="MBP1920186.1"/>
    <property type="molecule type" value="Genomic_DNA"/>
</dbReference>
<evidence type="ECO:0000313" key="9">
    <source>
        <dbReference type="EMBL" id="MBP1920186.1"/>
    </source>
</evidence>
<feature type="binding site" evidence="7">
    <location>
        <begin position="157"/>
        <end position="160"/>
    </location>
    <ligand>
        <name>substrate</name>
    </ligand>
</feature>